<keyword evidence="2" id="KW-1185">Reference proteome</keyword>
<dbReference type="EMBL" id="WHJC01000152">
    <property type="protein sequence ID" value="MPQ44111.1"/>
    <property type="molecule type" value="Genomic_DNA"/>
</dbReference>
<evidence type="ECO:0000313" key="1">
    <source>
        <dbReference type="EMBL" id="MPQ44111.1"/>
    </source>
</evidence>
<dbReference type="Proteomes" id="UP000430345">
    <property type="component" value="Unassembled WGS sequence"/>
</dbReference>
<protein>
    <recommendedName>
        <fullName evidence="3">Serine protease</fullName>
    </recommendedName>
</protein>
<name>A0A6I1MTB2_9CLOT</name>
<dbReference type="InterPro" id="IPR043504">
    <property type="entry name" value="Peptidase_S1_PA_chymotrypsin"/>
</dbReference>
<reference evidence="1 2" key="1">
    <citation type="submission" date="2019-10" db="EMBL/GenBank/DDBJ databases">
        <title>The Genome Sequence of Clostridium tarantellae Isolated from Fish Brain.</title>
        <authorList>
            <person name="Bano L."/>
            <person name="Kiel M."/>
            <person name="Sales G."/>
            <person name="Doxey A.C."/>
            <person name="Mansfield M.J."/>
            <person name="Schiavone M."/>
            <person name="Rossetto O."/>
            <person name="Pirazzini M."/>
            <person name="Dobrindt U."/>
            <person name="Montecucco C."/>
        </authorList>
    </citation>
    <scope>NUCLEOTIDE SEQUENCE [LARGE SCALE GENOMIC DNA]</scope>
    <source>
        <strain evidence="1 2">DSM 3997</strain>
    </source>
</reference>
<evidence type="ECO:0000313" key="2">
    <source>
        <dbReference type="Proteomes" id="UP000430345"/>
    </source>
</evidence>
<dbReference type="SUPFAM" id="SSF50494">
    <property type="entry name" value="Trypsin-like serine proteases"/>
    <property type="match status" value="1"/>
</dbReference>
<dbReference type="OrthoDB" id="1491548at2"/>
<dbReference type="AlphaFoldDB" id="A0A6I1MTB2"/>
<accession>A0A6I1MTB2</accession>
<proteinExistence type="predicted"/>
<organism evidence="1 2">
    <name type="scientific">Clostridium tarantellae</name>
    <dbReference type="NCBI Taxonomy" id="39493"/>
    <lineage>
        <taxon>Bacteria</taxon>
        <taxon>Bacillati</taxon>
        <taxon>Bacillota</taxon>
        <taxon>Clostridia</taxon>
        <taxon>Eubacteriales</taxon>
        <taxon>Clostridiaceae</taxon>
        <taxon>Clostridium</taxon>
    </lineage>
</organism>
<dbReference type="RefSeq" id="WP_152890304.1">
    <property type="nucleotide sequence ID" value="NZ_WHJC01000152.1"/>
</dbReference>
<gene>
    <name evidence="1" type="ORF">GBZ86_10095</name>
</gene>
<comment type="caution">
    <text evidence="1">The sequence shown here is derived from an EMBL/GenBank/DDBJ whole genome shotgun (WGS) entry which is preliminary data.</text>
</comment>
<dbReference type="Gene3D" id="2.40.10.10">
    <property type="entry name" value="Trypsin-like serine proteases"/>
    <property type="match status" value="1"/>
</dbReference>
<dbReference type="InterPro" id="IPR009003">
    <property type="entry name" value="Peptidase_S1_PA"/>
</dbReference>
<sequence length="322" mass="35719">MNSLLEESIKNIIDNYTEFFFHKKNVIGVGIGFKTINEIDTKEPCLHVLVEEKKSLNKLYKKDIIPKFFLGIKTDVIKVGSLTYLNSNKPLPPPPIPPRPKIKGLLRPIKPGCSISPLGQNYFGTLGAIVFNNNDNIPYILSNNHVLSRNGKIPIRTPILQPGVFHGGNNPNNRIGELSKTLIINHMITKDIEKDFLNFGDCAIAKIDSKIEYSTYFNDIGTVNETMDEEIGVLVQKLGASTNKTGGEIITINAAVFFKDNNGFFKAYRNSIITTSMSSKGDSGSLLISFTKKAIGLLIGGNKEVDIFCPIKPILNFFNIHF</sequence>
<evidence type="ECO:0008006" key="3">
    <source>
        <dbReference type="Google" id="ProtNLM"/>
    </source>
</evidence>